<dbReference type="Pfam" id="PF00872">
    <property type="entry name" value="Transposase_mut"/>
    <property type="match status" value="1"/>
</dbReference>
<comment type="function">
    <text evidence="1 6">Required for the transposition of the insertion element.</text>
</comment>
<accession>A0ABU8WZT8</accession>
<reference evidence="7 8" key="1">
    <citation type="submission" date="2024-03" db="EMBL/GenBank/DDBJ databases">
        <title>Novel species of the genus Variovorax.</title>
        <authorList>
            <person name="Liu Q."/>
            <person name="Xin Y.-H."/>
        </authorList>
    </citation>
    <scope>NUCLEOTIDE SEQUENCE [LARGE SCALE GENOMIC DNA]</scope>
    <source>
        <strain evidence="7 8">KACC 18900</strain>
    </source>
</reference>
<dbReference type="Proteomes" id="UP001385892">
    <property type="component" value="Unassembled WGS sequence"/>
</dbReference>
<keyword evidence="8" id="KW-1185">Reference proteome</keyword>
<gene>
    <name evidence="7" type="ORF">WKW82_40435</name>
</gene>
<comment type="similarity">
    <text evidence="2 6">Belongs to the transposase mutator family.</text>
</comment>
<dbReference type="EMBL" id="JBBKZT010000096">
    <property type="protein sequence ID" value="MEJ8852899.1"/>
    <property type="molecule type" value="Genomic_DNA"/>
</dbReference>
<proteinExistence type="inferred from homology"/>
<name>A0ABU8WZT8_9BURK</name>
<keyword evidence="6" id="KW-0814">Transposable element</keyword>
<evidence type="ECO:0000313" key="8">
    <source>
        <dbReference type="Proteomes" id="UP001385892"/>
    </source>
</evidence>
<evidence type="ECO:0000256" key="3">
    <source>
        <dbReference type="ARBA" id="ARBA00022578"/>
    </source>
</evidence>
<evidence type="ECO:0000256" key="6">
    <source>
        <dbReference type="RuleBase" id="RU365089"/>
    </source>
</evidence>
<keyword evidence="3 6" id="KW-0815">Transposition</keyword>
<evidence type="ECO:0000256" key="5">
    <source>
        <dbReference type="ARBA" id="ARBA00023172"/>
    </source>
</evidence>
<feature type="non-terminal residue" evidence="7">
    <location>
        <position position="145"/>
    </location>
</feature>
<organism evidence="7 8">
    <name type="scientific">Variovorax rhizosphaerae</name>
    <dbReference type="NCBI Taxonomy" id="1836200"/>
    <lineage>
        <taxon>Bacteria</taxon>
        <taxon>Pseudomonadati</taxon>
        <taxon>Pseudomonadota</taxon>
        <taxon>Betaproteobacteria</taxon>
        <taxon>Burkholderiales</taxon>
        <taxon>Comamonadaceae</taxon>
        <taxon>Variovorax</taxon>
    </lineage>
</organism>
<sequence>MEAELAEKGADIDVLRQMVQFMVQRLMELDVEGRCGAAYDEKNPERLNSRNGYRERTWDTRAGSVELKIPKLRQGSYFPEFLEPRRTAEKALTAVIQEAYVQGISTRSVDNLVKSLGMSGVSKSQVSRLCGELDERVNAFLGRQI</sequence>
<evidence type="ECO:0000256" key="4">
    <source>
        <dbReference type="ARBA" id="ARBA00023125"/>
    </source>
</evidence>
<keyword evidence="5 6" id="KW-0233">DNA recombination</keyword>
<dbReference type="RefSeq" id="WP_340348834.1">
    <property type="nucleotide sequence ID" value="NZ_JBBKZT010000096.1"/>
</dbReference>
<dbReference type="InterPro" id="IPR001207">
    <property type="entry name" value="Transposase_mutator"/>
</dbReference>
<dbReference type="PANTHER" id="PTHR33217">
    <property type="entry name" value="TRANSPOSASE FOR INSERTION SEQUENCE ELEMENT IS1081"/>
    <property type="match status" value="1"/>
</dbReference>
<keyword evidence="4 6" id="KW-0238">DNA-binding</keyword>
<protein>
    <recommendedName>
        <fullName evidence="6">Mutator family transposase</fullName>
    </recommendedName>
</protein>
<evidence type="ECO:0000256" key="2">
    <source>
        <dbReference type="ARBA" id="ARBA00010961"/>
    </source>
</evidence>
<evidence type="ECO:0000256" key="1">
    <source>
        <dbReference type="ARBA" id="ARBA00002190"/>
    </source>
</evidence>
<evidence type="ECO:0000313" key="7">
    <source>
        <dbReference type="EMBL" id="MEJ8852899.1"/>
    </source>
</evidence>
<dbReference type="PANTHER" id="PTHR33217:SF7">
    <property type="entry name" value="TRANSPOSASE FOR INSERTION SEQUENCE ELEMENT IS1081"/>
    <property type="match status" value="1"/>
</dbReference>
<comment type="caution">
    <text evidence="7">The sequence shown here is derived from an EMBL/GenBank/DDBJ whole genome shotgun (WGS) entry which is preliminary data.</text>
</comment>